<feature type="region of interest" description="Disordered" evidence="2">
    <location>
        <begin position="100"/>
        <end position="123"/>
    </location>
</feature>
<dbReference type="InterPro" id="IPR035969">
    <property type="entry name" value="Rab-GAP_TBC_sf"/>
</dbReference>
<feature type="compositionally biased region" description="Polar residues" evidence="2">
    <location>
        <begin position="111"/>
        <end position="123"/>
    </location>
</feature>
<keyword evidence="5" id="KW-1185">Reference proteome</keyword>
<feature type="region of interest" description="Disordered" evidence="2">
    <location>
        <begin position="648"/>
        <end position="741"/>
    </location>
</feature>
<evidence type="ECO:0000256" key="1">
    <source>
        <dbReference type="ARBA" id="ARBA00022468"/>
    </source>
</evidence>
<dbReference type="FunFam" id="1.10.472.80:FF:000038">
    <property type="entry name" value="TBC1 domain family member 5"/>
    <property type="match status" value="1"/>
</dbReference>
<dbReference type="SUPFAM" id="SSF47923">
    <property type="entry name" value="Ypt/Rab-GAP domain of gyp1p"/>
    <property type="match status" value="2"/>
</dbReference>
<accession>A0A9W8TD74</accession>
<dbReference type="InterPro" id="IPR000195">
    <property type="entry name" value="Rab-GAP-TBC_dom"/>
</dbReference>
<evidence type="ECO:0000256" key="2">
    <source>
        <dbReference type="SAM" id="MobiDB-lite"/>
    </source>
</evidence>
<gene>
    <name evidence="4" type="ORF">NLJ89_g1520</name>
</gene>
<keyword evidence="1" id="KW-0343">GTPase activation</keyword>
<sequence length="741" mass="82487">MSTTSAHIEALQSLYTRLFASGTILSKLKDATISEKLYFGATDSITVSGRSLAWKLFLAKGVPLQDSLPPKASSLLELTRHSRKKFSELLEERMQPPDVRLGQRSHPAITKQGSTESASSLDMNNPLSLHDENPWNEWFSGMELRKVIAQDVERTFPDVTFFRESDVQDQLTDILFLYSVLHPSIGYRQGMHELLAPLYLAVNFDSITDDEVQDEQFRDMREICSADFVAADSWALFNAVMDGVSRWYEWRDPLEGDPSSRSSSSLFLKQAVISEGQLGISPYVAPIVQACNRIQSTLLQACDPLLYQSIQKAGIEPQIYGIRWLRLLFTREFNVADALKLWDCLFACDASLDLAQWVCVAMLIRIRNELIPADYSSQLTTLLRYPSPSASNGVDGAPHHAILLLRQALALQMAPNPATGATIVMENRTLLNIPIDVPRKPSPPPTKRSRRNHSRQASSPALGFSEMLTRGLVERGESLGINKTLYNAVTEIRRNIPELAASLGVRTPTQVPPSFPLIDERPVEERPPWEPRTRFEMEKDISELHSRDKTLGESLAWIVDALLQDESETRNVEKIQRQKREALESLSYVRDVLMTNTLELDEDRLVGGEEKSRRKLKVRIEAEEAQAANALALVAPPVPVPVANSQLKRASDTIRGRPRSPVPPSLPSATHVARNSADLSQRAPWNYSRSSFASPTSAVPSALMPRPPPPTSTGLRREGKKASDQTPPANGGYLDPLGALH</sequence>
<reference evidence="4" key="1">
    <citation type="submission" date="2022-07" db="EMBL/GenBank/DDBJ databases">
        <title>Genome Sequence of Agrocybe chaxingu.</title>
        <authorList>
            <person name="Buettner E."/>
        </authorList>
    </citation>
    <scope>NUCLEOTIDE SEQUENCE</scope>
    <source>
        <strain evidence="4">MP-N11</strain>
    </source>
</reference>
<dbReference type="GO" id="GO:0005096">
    <property type="term" value="F:GTPase activator activity"/>
    <property type="evidence" value="ECO:0007669"/>
    <property type="project" value="UniProtKB-KW"/>
</dbReference>
<dbReference type="Pfam" id="PF00566">
    <property type="entry name" value="RabGAP-TBC"/>
    <property type="match status" value="2"/>
</dbReference>
<dbReference type="Proteomes" id="UP001148786">
    <property type="component" value="Unassembled WGS sequence"/>
</dbReference>
<dbReference type="OrthoDB" id="27140at2759"/>
<evidence type="ECO:0000313" key="4">
    <source>
        <dbReference type="EMBL" id="KAJ3515805.1"/>
    </source>
</evidence>
<dbReference type="Gene3D" id="1.10.8.270">
    <property type="entry name" value="putative rabgap domain of human tbc1 domain family member 14 like domains"/>
    <property type="match status" value="1"/>
</dbReference>
<organism evidence="4 5">
    <name type="scientific">Agrocybe chaxingu</name>
    <dbReference type="NCBI Taxonomy" id="84603"/>
    <lineage>
        <taxon>Eukaryota</taxon>
        <taxon>Fungi</taxon>
        <taxon>Dikarya</taxon>
        <taxon>Basidiomycota</taxon>
        <taxon>Agaricomycotina</taxon>
        <taxon>Agaricomycetes</taxon>
        <taxon>Agaricomycetidae</taxon>
        <taxon>Agaricales</taxon>
        <taxon>Agaricineae</taxon>
        <taxon>Strophariaceae</taxon>
        <taxon>Agrocybe</taxon>
    </lineage>
</organism>
<feature type="compositionally biased region" description="Polar residues" evidence="2">
    <location>
        <begin position="687"/>
        <end position="699"/>
    </location>
</feature>
<proteinExistence type="predicted"/>
<evidence type="ECO:0000313" key="5">
    <source>
        <dbReference type="Proteomes" id="UP001148786"/>
    </source>
</evidence>
<dbReference type="AlphaFoldDB" id="A0A9W8TD74"/>
<dbReference type="PROSITE" id="PS50086">
    <property type="entry name" value="TBC_RABGAP"/>
    <property type="match status" value="1"/>
</dbReference>
<evidence type="ECO:0000259" key="3">
    <source>
        <dbReference type="PROSITE" id="PS50086"/>
    </source>
</evidence>
<dbReference type="PANTHER" id="PTHR22957:SF337">
    <property type="entry name" value="TBC1 DOMAIN FAMILY MEMBER 5"/>
    <property type="match status" value="1"/>
</dbReference>
<dbReference type="Gene3D" id="1.10.472.80">
    <property type="entry name" value="Ypt/Rab-GAP domain of gyp1p, domain 3"/>
    <property type="match status" value="1"/>
</dbReference>
<dbReference type="EMBL" id="JANKHO010000080">
    <property type="protein sequence ID" value="KAJ3515805.1"/>
    <property type="molecule type" value="Genomic_DNA"/>
</dbReference>
<protein>
    <recommendedName>
        <fullName evidence="3">Rab-GAP TBC domain-containing protein</fullName>
    </recommendedName>
</protein>
<dbReference type="SMART" id="SM00164">
    <property type="entry name" value="TBC"/>
    <property type="match status" value="1"/>
</dbReference>
<feature type="region of interest" description="Disordered" evidence="2">
    <location>
        <begin position="434"/>
        <end position="461"/>
    </location>
</feature>
<dbReference type="FunFam" id="1.10.8.270:FF:000031">
    <property type="entry name" value="TBC1 domain family member 5"/>
    <property type="match status" value="1"/>
</dbReference>
<comment type="caution">
    <text evidence="4">The sequence shown here is derived from an EMBL/GenBank/DDBJ whole genome shotgun (WGS) entry which is preliminary data.</text>
</comment>
<feature type="domain" description="Rab-GAP TBC" evidence="3">
    <location>
        <begin position="44"/>
        <end position="349"/>
    </location>
</feature>
<dbReference type="PANTHER" id="PTHR22957">
    <property type="entry name" value="TBC1 DOMAIN FAMILY MEMBER GTPASE-ACTIVATING PROTEIN"/>
    <property type="match status" value="1"/>
</dbReference>
<name>A0A9W8TD74_9AGAR</name>